<feature type="compositionally biased region" description="Pro residues" evidence="1">
    <location>
        <begin position="148"/>
        <end position="158"/>
    </location>
</feature>
<organism evidence="2 3">
    <name type="scientific">Rhodotorula toruloides</name>
    <name type="common">Yeast</name>
    <name type="synonym">Rhodosporidium toruloides</name>
    <dbReference type="NCBI Taxonomy" id="5286"/>
    <lineage>
        <taxon>Eukaryota</taxon>
        <taxon>Fungi</taxon>
        <taxon>Dikarya</taxon>
        <taxon>Basidiomycota</taxon>
        <taxon>Pucciniomycotina</taxon>
        <taxon>Microbotryomycetes</taxon>
        <taxon>Sporidiobolales</taxon>
        <taxon>Sporidiobolaceae</taxon>
        <taxon>Rhodotorula</taxon>
    </lineage>
</organism>
<dbReference type="AlphaFoldDB" id="A0A511KGW7"/>
<evidence type="ECO:0000313" key="2">
    <source>
        <dbReference type="EMBL" id="GEM09619.1"/>
    </source>
</evidence>
<accession>A0A511KGW7</accession>
<evidence type="ECO:0000256" key="1">
    <source>
        <dbReference type="SAM" id="MobiDB-lite"/>
    </source>
</evidence>
<feature type="compositionally biased region" description="Basic and acidic residues" evidence="1">
    <location>
        <begin position="159"/>
        <end position="174"/>
    </location>
</feature>
<feature type="region of interest" description="Disordered" evidence="1">
    <location>
        <begin position="51"/>
        <end position="70"/>
    </location>
</feature>
<dbReference type="Proteomes" id="UP000321518">
    <property type="component" value="Unassembled WGS sequence"/>
</dbReference>
<reference evidence="2 3" key="1">
    <citation type="submission" date="2019-07" db="EMBL/GenBank/DDBJ databases">
        <title>Rhodotorula toruloides NBRC10032 genome sequencing.</title>
        <authorList>
            <person name="Shida Y."/>
            <person name="Takaku H."/>
            <person name="Ogasawara W."/>
            <person name="Mori K."/>
        </authorList>
    </citation>
    <scope>NUCLEOTIDE SEQUENCE [LARGE SCALE GENOMIC DNA]</scope>
    <source>
        <strain evidence="2 3">NBRC10032</strain>
    </source>
</reference>
<dbReference type="OrthoDB" id="2530080at2759"/>
<evidence type="ECO:0000313" key="3">
    <source>
        <dbReference type="Proteomes" id="UP000321518"/>
    </source>
</evidence>
<protein>
    <submittedName>
        <fullName evidence="2">Proteophosphoglycan ppg4</fullName>
    </submittedName>
</protein>
<comment type="caution">
    <text evidence="2">The sequence shown here is derived from an EMBL/GenBank/DDBJ whole genome shotgun (WGS) entry which is preliminary data.</text>
</comment>
<gene>
    <name evidence="2" type="ORF">Rt10032_c08g3636</name>
</gene>
<feature type="compositionally biased region" description="Low complexity" evidence="1">
    <location>
        <begin position="131"/>
        <end position="147"/>
    </location>
</feature>
<dbReference type="EMBL" id="BJWK01000008">
    <property type="protein sequence ID" value="GEM09619.1"/>
    <property type="molecule type" value="Genomic_DNA"/>
</dbReference>
<feature type="region of interest" description="Disordered" evidence="1">
    <location>
        <begin position="92"/>
        <end position="174"/>
    </location>
</feature>
<name>A0A511KGW7_RHOTO</name>
<sequence length="174" mass="19049">MVLLNSLDDLKFSRFLDLGPLPVTNFCSPKQGLTEYCAHRDIELQWIPVGRPSPDSEEAEEPGEKIDPDLLLHKDELVVENTRHPRAILQREAQFGDIDPSDALVEDPFGSTPSSREATPAEECAFEVVIDDVSNSSDTESSATSSPPSSPTHLPPSPDDPRLASDYKAHDTAL</sequence>
<proteinExistence type="predicted"/>